<dbReference type="STRING" id="1702221.AALO17_15850"/>
<keyword evidence="5 7" id="KW-0949">S-adenosyl-L-methionine</keyword>
<feature type="active site" description="Nucleophile" evidence="7">
    <location>
        <position position="224"/>
    </location>
</feature>
<evidence type="ECO:0000313" key="10">
    <source>
        <dbReference type="Proteomes" id="UP000069771"/>
    </source>
</evidence>
<dbReference type="PRINTS" id="PR02008">
    <property type="entry name" value="RCMTFAMILY"/>
</dbReference>
<feature type="domain" description="SAM-dependent MTase RsmB/NOP-type" evidence="8">
    <location>
        <begin position="15"/>
        <end position="284"/>
    </location>
</feature>
<dbReference type="GO" id="GO:0001510">
    <property type="term" value="P:RNA methylation"/>
    <property type="evidence" value="ECO:0007669"/>
    <property type="project" value="InterPro"/>
</dbReference>
<dbReference type="InterPro" id="IPR031341">
    <property type="entry name" value="Methyltr_RsmF_N"/>
</dbReference>
<evidence type="ECO:0000256" key="6">
    <source>
        <dbReference type="ARBA" id="ARBA00022884"/>
    </source>
</evidence>
<dbReference type="GeneID" id="78478263"/>
<evidence type="ECO:0000256" key="3">
    <source>
        <dbReference type="ARBA" id="ARBA00022603"/>
    </source>
</evidence>
<dbReference type="GO" id="GO:0003723">
    <property type="term" value="F:RNA binding"/>
    <property type="evidence" value="ECO:0007669"/>
    <property type="project" value="UniProtKB-UniRule"/>
</dbReference>
<name>A0A140DVP2_9FIRM</name>
<dbReference type="InterPro" id="IPR029063">
    <property type="entry name" value="SAM-dependent_MTases_sf"/>
</dbReference>
<accession>A0A140DVP2</accession>
<protein>
    <recommendedName>
        <fullName evidence="8">SAM-dependent MTase RsmB/NOP-type domain-containing protein</fullName>
    </recommendedName>
</protein>
<dbReference type="CDD" id="cd02440">
    <property type="entry name" value="AdoMet_MTases"/>
    <property type="match status" value="1"/>
</dbReference>
<feature type="binding site" evidence="7">
    <location>
        <begin position="104"/>
        <end position="110"/>
    </location>
    <ligand>
        <name>S-adenosyl-L-methionine</name>
        <dbReference type="ChEBI" id="CHEBI:59789"/>
    </ligand>
</feature>
<feature type="binding site" evidence="7">
    <location>
        <position position="171"/>
    </location>
    <ligand>
        <name>S-adenosyl-L-methionine</name>
        <dbReference type="ChEBI" id="CHEBI:59789"/>
    </ligand>
</feature>
<feature type="binding site" evidence="7">
    <location>
        <position position="126"/>
    </location>
    <ligand>
        <name>S-adenosyl-L-methionine</name>
        <dbReference type="ChEBI" id="CHEBI:59789"/>
    </ligand>
</feature>
<keyword evidence="6 7" id="KW-0694">RNA-binding</keyword>
<proteinExistence type="inferred from homology"/>
<dbReference type="Pfam" id="PF01189">
    <property type="entry name" value="Methyltr_RsmB-F"/>
    <property type="match status" value="1"/>
</dbReference>
<dbReference type="AlphaFoldDB" id="A0A140DVP2"/>
<dbReference type="SUPFAM" id="SSF53335">
    <property type="entry name" value="S-adenosyl-L-methionine-dependent methyltransferases"/>
    <property type="match status" value="1"/>
</dbReference>
<gene>
    <name evidence="9" type="ORF">AALO17_15850</name>
</gene>
<keyword evidence="10" id="KW-1185">Reference proteome</keyword>
<dbReference type="Pfam" id="PF13636">
    <property type="entry name" value="Methyltranf_PUA"/>
    <property type="match status" value="1"/>
</dbReference>
<dbReference type="GO" id="GO:0008173">
    <property type="term" value="F:RNA methyltransferase activity"/>
    <property type="evidence" value="ECO:0007669"/>
    <property type="project" value="InterPro"/>
</dbReference>
<dbReference type="Proteomes" id="UP000069771">
    <property type="component" value="Chromosome"/>
</dbReference>
<dbReference type="InterPro" id="IPR018314">
    <property type="entry name" value="RsmB/NOL1/NOP2-like_CS"/>
</dbReference>
<dbReference type="OrthoDB" id="9810297at2"/>
<evidence type="ECO:0000256" key="1">
    <source>
        <dbReference type="ARBA" id="ARBA00007494"/>
    </source>
</evidence>
<dbReference type="InterPro" id="IPR049560">
    <property type="entry name" value="MeTrfase_RsmB-F_NOP2_cat"/>
</dbReference>
<feature type="binding site" evidence="7">
    <location>
        <position position="153"/>
    </location>
    <ligand>
        <name>S-adenosyl-L-methionine</name>
        <dbReference type="ChEBI" id="CHEBI:59789"/>
    </ligand>
</feature>
<dbReference type="InterPro" id="IPR001678">
    <property type="entry name" value="MeTrfase_RsmB-F_NOP2_dom"/>
</dbReference>
<keyword evidence="3 7" id="KW-0489">Methyltransferase</keyword>
<keyword evidence="2" id="KW-0963">Cytoplasm</keyword>
<dbReference type="EMBL" id="CP011391">
    <property type="protein sequence ID" value="AMK54719.1"/>
    <property type="molecule type" value="Genomic_DNA"/>
</dbReference>
<dbReference type="KEGG" id="fro:AALO17_15850"/>
<dbReference type="Gene3D" id="3.40.50.150">
    <property type="entry name" value="Vaccinia Virus protein VP39"/>
    <property type="match status" value="1"/>
</dbReference>
<comment type="similarity">
    <text evidence="1 7">Belongs to the class I-like SAM-binding methyltransferase superfamily. RsmB/NOP family.</text>
</comment>
<dbReference type="PROSITE" id="PS51686">
    <property type="entry name" value="SAM_MT_RSMB_NOP"/>
    <property type="match status" value="1"/>
</dbReference>
<dbReference type="InterPro" id="IPR023267">
    <property type="entry name" value="RCMT"/>
</dbReference>
<evidence type="ECO:0000313" key="9">
    <source>
        <dbReference type="EMBL" id="AMK54719.1"/>
    </source>
</evidence>
<dbReference type="PROSITE" id="PS01153">
    <property type="entry name" value="NOL1_NOP2_SUN"/>
    <property type="match status" value="1"/>
</dbReference>
<dbReference type="InterPro" id="IPR027391">
    <property type="entry name" value="Nol1_Nop2_Fmu_2"/>
</dbReference>
<evidence type="ECO:0000256" key="5">
    <source>
        <dbReference type="ARBA" id="ARBA00022691"/>
    </source>
</evidence>
<reference evidence="9 10" key="1">
    <citation type="journal article" date="2016" name="Gut Pathog.">
        <title>Whole genome sequencing of "Faecalibaculum rodentium" ALO17, isolated from C57BL/6J laboratory mouse feces.</title>
        <authorList>
            <person name="Lim S."/>
            <person name="Chang D.H."/>
            <person name="Ahn S."/>
            <person name="Kim B.C."/>
        </authorList>
    </citation>
    <scope>NUCLEOTIDE SEQUENCE [LARGE SCALE GENOMIC DNA]</scope>
    <source>
        <strain evidence="9 10">Alo17</strain>
    </source>
</reference>
<dbReference type="Pfam" id="PF17125">
    <property type="entry name" value="Methyltr_RsmF_N"/>
    <property type="match status" value="1"/>
</dbReference>
<sequence>MDFFERMKSSLKEDYPAFLASMDRPFARSVRLNTRRMDRDRFLAESGLDLERESPFTRDAWIVSGSWGLHPLHVSGAMYLQEPSASAPVDILDVQTGDRVLDLCAAPGSKSTQILREKPSFLVCNELDPKRASVLLSNLERTGAVDFALSRDDACRTARRFPGMFDKVLVDAPCSGEGMIKKHDLALTEWSEANIRICAARQADILDAAYEALACGGVMVYSTCTYAREENEDQVRAFLQRHPDMTQEPIHKPYGRPDFDQAGGLRIFPMDGGEGQFAARLRKAGDPEDRREPSREKTVRLTALEQAFLQDMQVSFPYYYREKTRLYGMNQPFLKGTWKRQGVFIGETVKTRFEPAHAFFMAADCARKAELDDAQLDAFLHGQELAYPMEKGYVQVTWHGQPMGFAKSTGKVLKNKLPKGLRLLAGSHVRLPEAGSVTDGTVTERKENQEA</sequence>
<dbReference type="Gene3D" id="3.30.70.1170">
    <property type="entry name" value="Sun protein, domain 3"/>
    <property type="match status" value="1"/>
</dbReference>
<dbReference type="Gene3D" id="2.30.130.60">
    <property type="match status" value="1"/>
</dbReference>
<evidence type="ECO:0000259" key="8">
    <source>
        <dbReference type="PROSITE" id="PS51686"/>
    </source>
</evidence>
<dbReference type="PANTHER" id="PTHR22807:SF30">
    <property type="entry name" value="28S RRNA (CYTOSINE(4447)-C(5))-METHYLTRANSFERASE-RELATED"/>
    <property type="match status" value="1"/>
</dbReference>
<evidence type="ECO:0000256" key="4">
    <source>
        <dbReference type="ARBA" id="ARBA00022679"/>
    </source>
</evidence>
<dbReference type="RefSeq" id="WP_067557493.1">
    <property type="nucleotide sequence ID" value="NZ_CANRYF010000010.1"/>
</dbReference>
<organism evidence="9 10">
    <name type="scientific">Faecalibaculum rodentium</name>
    <dbReference type="NCBI Taxonomy" id="1702221"/>
    <lineage>
        <taxon>Bacteria</taxon>
        <taxon>Bacillati</taxon>
        <taxon>Bacillota</taxon>
        <taxon>Erysipelotrichia</taxon>
        <taxon>Erysipelotrichales</taxon>
        <taxon>Erysipelotrichaceae</taxon>
        <taxon>Faecalibaculum</taxon>
    </lineage>
</organism>
<keyword evidence="4 7" id="KW-0808">Transferase</keyword>
<dbReference type="PANTHER" id="PTHR22807">
    <property type="entry name" value="NOP2 YEAST -RELATED NOL1/NOP2/FMU SUN DOMAIN-CONTAINING"/>
    <property type="match status" value="1"/>
</dbReference>
<evidence type="ECO:0000256" key="7">
    <source>
        <dbReference type="PROSITE-ProRule" id="PRU01023"/>
    </source>
</evidence>
<evidence type="ECO:0000256" key="2">
    <source>
        <dbReference type="ARBA" id="ARBA00022490"/>
    </source>
</evidence>